<reference evidence="2" key="1">
    <citation type="submission" date="2023-08" db="EMBL/GenBank/DDBJ databases">
        <authorList>
            <person name="Alioto T."/>
            <person name="Alioto T."/>
            <person name="Gomez Garrido J."/>
        </authorList>
    </citation>
    <scope>NUCLEOTIDE SEQUENCE</scope>
</reference>
<dbReference type="PANTHER" id="PTHR33802">
    <property type="entry name" value="SI:CH211-161H7.5-RELATED"/>
    <property type="match status" value="1"/>
</dbReference>
<dbReference type="PANTHER" id="PTHR33802:SF4">
    <property type="entry name" value="SI:DKEY-29D8.3"/>
    <property type="match status" value="1"/>
</dbReference>
<dbReference type="EMBL" id="OY660883">
    <property type="protein sequence ID" value="CAJ1082134.1"/>
    <property type="molecule type" value="Genomic_DNA"/>
</dbReference>
<dbReference type="Proteomes" id="UP001178508">
    <property type="component" value="Chromosome 20"/>
</dbReference>
<protein>
    <submittedName>
        <fullName evidence="2">Uncharacterized protein LOC117829331</fullName>
    </submittedName>
</protein>
<feature type="transmembrane region" description="Helical" evidence="1">
    <location>
        <begin position="21"/>
        <end position="43"/>
    </location>
</feature>
<keyword evidence="1" id="KW-1133">Transmembrane helix</keyword>
<feature type="transmembrane region" description="Helical" evidence="1">
    <location>
        <begin position="71"/>
        <end position="93"/>
    </location>
</feature>
<evidence type="ECO:0000313" key="3">
    <source>
        <dbReference type="Proteomes" id="UP001178508"/>
    </source>
</evidence>
<evidence type="ECO:0000256" key="1">
    <source>
        <dbReference type="SAM" id="Phobius"/>
    </source>
</evidence>
<keyword evidence="1" id="KW-0472">Membrane</keyword>
<proteinExistence type="predicted"/>
<feature type="transmembrane region" description="Helical" evidence="1">
    <location>
        <begin position="181"/>
        <end position="204"/>
    </location>
</feature>
<keyword evidence="3" id="KW-1185">Reference proteome</keyword>
<organism evidence="2 3">
    <name type="scientific">Xyrichtys novacula</name>
    <name type="common">Pearly razorfish</name>
    <name type="synonym">Hemipteronotus novacula</name>
    <dbReference type="NCBI Taxonomy" id="13765"/>
    <lineage>
        <taxon>Eukaryota</taxon>
        <taxon>Metazoa</taxon>
        <taxon>Chordata</taxon>
        <taxon>Craniata</taxon>
        <taxon>Vertebrata</taxon>
        <taxon>Euteleostomi</taxon>
        <taxon>Actinopterygii</taxon>
        <taxon>Neopterygii</taxon>
        <taxon>Teleostei</taxon>
        <taxon>Neoteleostei</taxon>
        <taxon>Acanthomorphata</taxon>
        <taxon>Eupercaria</taxon>
        <taxon>Labriformes</taxon>
        <taxon>Labridae</taxon>
        <taxon>Xyrichtys</taxon>
    </lineage>
</organism>
<keyword evidence="1" id="KW-0812">Transmembrane</keyword>
<accession>A0AAV1HBM3</accession>
<gene>
    <name evidence="2" type="ORF">XNOV1_A032580</name>
</gene>
<feature type="transmembrane region" description="Helical" evidence="1">
    <location>
        <begin position="216"/>
        <end position="234"/>
    </location>
</feature>
<feature type="transmembrane region" description="Helical" evidence="1">
    <location>
        <begin position="134"/>
        <end position="160"/>
    </location>
</feature>
<sequence length="295" mass="33206">MKIIQTHQGDFSTMAKHQMSLLAAMVAALICFIVTMAFSALAASGKPPFVTTTGNISDEFVTEITPSGWTFAIWGIIYFFLAAVMVYVFSGIFRKNSYGYVYCSPAVLPYGFFIFWCLNMILNLSWLLVWDRSLMAVALVFIIFIVLTNYAMIFFSCHGLSSYGAWLSKYHKVDLWLHRVLVQNGIAIYATWTTIATLVNLTIVLVADAKMSNSDAALLALSLLTVILVVWFILENSVLDKHVRYILSIYPSVIWALTGVFDNNYNTSSPSRNNIFIGEEKLGNNYMTITFRQET</sequence>
<dbReference type="AlphaFoldDB" id="A0AAV1HBM3"/>
<evidence type="ECO:0000313" key="2">
    <source>
        <dbReference type="EMBL" id="CAJ1082134.1"/>
    </source>
</evidence>
<name>A0AAV1HBM3_XYRNO</name>
<feature type="transmembrane region" description="Helical" evidence="1">
    <location>
        <begin position="100"/>
        <end position="122"/>
    </location>
</feature>